<evidence type="ECO:0000313" key="3">
    <source>
        <dbReference type="Proteomes" id="UP001501222"/>
    </source>
</evidence>
<proteinExistence type="predicted"/>
<evidence type="ECO:0000313" key="2">
    <source>
        <dbReference type="EMBL" id="GAA3552207.1"/>
    </source>
</evidence>
<name>A0ABP6WKE0_9ACTN</name>
<evidence type="ECO:0000256" key="1">
    <source>
        <dbReference type="SAM" id="MobiDB-lite"/>
    </source>
</evidence>
<feature type="compositionally biased region" description="Low complexity" evidence="1">
    <location>
        <begin position="20"/>
        <end position="31"/>
    </location>
</feature>
<protein>
    <submittedName>
        <fullName evidence="2">Uncharacterized protein</fullName>
    </submittedName>
</protein>
<organism evidence="2 3">
    <name type="scientific">Kribbella ginsengisoli</name>
    <dbReference type="NCBI Taxonomy" id="363865"/>
    <lineage>
        <taxon>Bacteria</taxon>
        <taxon>Bacillati</taxon>
        <taxon>Actinomycetota</taxon>
        <taxon>Actinomycetes</taxon>
        <taxon>Propionibacteriales</taxon>
        <taxon>Kribbellaceae</taxon>
        <taxon>Kribbella</taxon>
    </lineage>
</organism>
<dbReference type="EMBL" id="BAABAA010000002">
    <property type="protein sequence ID" value="GAA3552207.1"/>
    <property type="molecule type" value="Genomic_DNA"/>
</dbReference>
<feature type="region of interest" description="Disordered" evidence="1">
    <location>
        <begin position="74"/>
        <end position="95"/>
    </location>
</feature>
<accession>A0ABP6WKE0</accession>
<comment type="caution">
    <text evidence="2">The sequence shown here is derived from an EMBL/GenBank/DDBJ whole genome shotgun (WGS) entry which is preliminary data.</text>
</comment>
<feature type="region of interest" description="Disordered" evidence="1">
    <location>
        <begin position="1"/>
        <end position="38"/>
    </location>
</feature>
<sequence length="160" mass="16145">MKVADSKLPAATPITGKSVSNRPSPNRSPAAMTGAPSACSVSTKTATAGASGWVASRSNPRCSFFQAASIGAASSTSSGGQAASSARVCGRPTTSGPTALNCADACARRRRDSPPATPSTVLSTTLANCSRSSIGRRLLTYLEPSTISTKMTYTIAAVGW</sequence>
<keyword evidence="3" id="KW-1185">Reference proteome</keyword>
<feature type="compositionally biased region" description="Low complexity" evidence="1">
    <location>
        <begin position="74"/>
        <end position="86"/>
    </location>
</feature>
<reference evidence="3" key="1">
    <citation type="journal article" date="2019" name="Int. J. Syst. Evol. Microbiol.">
        <title>The Global Catalogue of Microorganisms (GCM) 10K type strain sequencing project: providing services to taxonomists for standard genome sequencing and annotation.</title>
        <authorList>
            <consortium name="The Broad Institute Genomics Platform"/>
            <consortium name="The Broad Institute Genome Sequencing Center for Infectious Disease"/>
            <person name="Wu L."/>
            <person name="Ma J."/>
        </authorList>
    </citation>
    <scope>NUCLEOTIDE SEQUENCE [LARGE SCALE GENOMIC DNA]</scope>
    <source>
        <strain evidence="3">JCM 16928</strain>
    </source>
</reference>
<gene>
    <name evidence="2" type="ORF">GCM10022235_19970</name>
</gene>
<dbReference type="Proteomes" id="UP001501222">
    <property type="component" value="Unassembled WGS sequence"/>
</dbReference>